<evidence type="ECO:0000313" key="2">
    <source>
        <dbReference type="Proteomes" id="UP000254792"/>
    </source>
</evidence>
<name>A0A345Z3Y4_9MOLU</name>
<dbReference type="RefSeq" id="WP_115558724.1">
    <property type="nucleotide sequence ID" value="NZ_CP031376.1"/>
</dbReference>
<dbReference type="OrthoDB" id="5506143at2"/>
<dbReference type="Gene3D" id="1.10.4010.10">
    <property type="entry name" value="Type II deoxyuridine triphosphatase"/>
    <property type="match status" value="1"/>
</dbReference>
<gene>
    <name evidence="1" type="ORF">SALLE_v1c06430</name>
</gene>
<reference evidence="1 2" key="1">
    <citation type="submission" date="2018-07" db="EMBL/GenBank/DDBJ databases">
        <title>Complete genome sequence of Spiroplasma alleghenense PLHS-1 (ATCC 51752).</title>
        <authorList>
            <person name="Chou L."/>
            <person name="Lee T.-Y."/>
            <person name="Tsai Y.-M."/>
            <person name="Kuo C.-H."/>
        </authorList>
    </citation>
    <scope>NUCLEOTIDE SEQUENCE [LARGE SCALE GENOMIC DNA]</scope>
    <source>
        <strain evidence="1 2">PLHS-1</strain>
    </source>
</reference>
<keyword evidence="2" id="KW-1185">Reference proteome</keyword>
<sequence>MITKETLIDLANRQKKLDDYIYEKRQIKFNEEISNKKLIAFFVELGEFINEERSFKFWSQKTASPRNILLEEYIDGMHFILSIGIEINFDFCGFSLNLPVKLENLELDYLELIKNFSNYAQKKSLKNYEKLITSFLLIGTWFSFTEKELLETYFKKNEINFNRQNDNY</sequence>
<evidence type="ECO:0000313" key="1">
    <source>
        <dbReference type="EMBL" id="AXK51313.1"/>
    </source>
</evidence>
<dbReference type="CDD" id="cd11527">
    <property type="entry name" value="NTP-PPase_dUTPase"/>
    <property type="match status" value="1"/>
</dbReference>
<dbReference type="KEGG" id="salx:SALLE_v1c06430"/>
<dbReference type="EMBL" id="CP031376">
    <property type="protein sequence ID" value="AXK51313.1"/>
    <property type="molecule type" value="Genomic_DNA"/>
</dbReference>
<dbReference type="SUPFAM" id="SSF101386">
    <property type="entry name" value="all-alpha NTP pyrophosphatases"/>
    <property type="match status" value="1"/>
</dbReference>
<dbReference type="InterPro" id="IPR014871">
    <property type="entry name" value="dUTPase/dCTP_pyrophosphatase"/>
</dbReference>
<protein>
    <submittedName>
        <fullName evidence="1">dUTP diphosphatase</fullName>
    </submittedName>
</protein>
<dbReference type="Pfam" id="PF08761">
    <property type="entry name" value="dUTPase_2"/>
    <property type="match status" value="1"/>
</dbReference>
<proteinExistence type="predicted"/>
<dbReference type="InterPro" id="IPR016947">
    <property type="entry name" value="UCP030140"/>
</dbReference>
<dbReference type="AlphaFoldDB" id="A0A345Z3Y4"/>
<dbReference type="Proteomes" id="UP000254792">
    <property type="component" value="Chromosome"/>
</dbReference>
<accession>A0A345Z3Y4</accession>
<organism evidence="1 2">
    <name type="scientific">Spiroplasma alleghenense</name>
    <dbReference type="NCBI Taxonomy" id="216931"/>
    <lineage>
        <taxon>Bacteria</taxon>
        <taxon>Bacillati</taxon>
        <taxon>Mycoplasmatota</taxon>
        <taxon>Mollicutes</taxon>
        <taxon>Entomoplasmatales</taxon>
        <taxon>Spiroplasmataceae</taxon>
        <taxon>Spiroplasma</taxon>
    </lineage>
</organism>
<dbReference type="PIRSF" id="PIRSF030140">
    <property type="entry name" value="UCP030140"/>
    <property type="match status" value="1"/>
</dbReference>